<evidence type="ECO:0000256" key="2">
    <source>
        <dbReference type="ARBA" id="ARBA00011209"/>
    </source>
</evidence>
<dbReference type="GO" id="GO:0004748">
    <property type="term" value="F:ribonucleoside-diphosphate reductase activity, thioredoxin disulfide as acceptor"/>
    <property type="evidence" value="ECO:0007669"/>
    <property type="project" value="UniProtKB-EC"/>
</dbReference>
<dbReference type="RefSeq" id="WP_338754325.1">
    <property type="nucleotide sequence ID" value="NZ_CP147404.1"/>
</dbReference>
<accession>A0ABZ2NBH3</accession>
<evidence type="ECO:0000313" key="7">
    <source>
        <dbReference type="Proteomes" id="UP001387364"/>
    </source>
</evidence>
<keyword evidence="5" id="KW-1133">Transmembrane helix</keyword>
<dbReference type="InterPro" id="IPR009078">
    <property type="entry name" value="Ferritin-like_SF"/>
</dbReference>
<gene>
    <name evidence="6" type="ORF">WDJ61_08050</name>
</gene>
<dbReference type="PANTHER" id="PTHR23409:SF18">
    <property type="entry name" value="RIBONUCLEOSIDE-DIPHOSPHATE REDUCTASE SUBUNIT M2"/>
    <property type="match status" value="1"/>
</dbReference>
<evidence type="ECO:0000256" key="3">
    <source>
        <dbReference type="ARBA" id="ARBA00047754"/>
    </source>
</evidence>
<comment type="cofactor">
    <cofactor evidence="4">
        <name>Fe cation</name>
        <dbReference type="ChEBI" id="CHEBI:24875"/>
    </cofactor>
    <text evidence="4">Binds 2 iron ions per subunit.</text>
</comment>
<comment type="subunit">
    <text evidence="2">Tetramer of two alpha and two beta subunits.</text>
</comment>
<dbReference type="PANTHER" id="PTHR23409">
    <property type="entry name" value="RIBONUCLEOSIDE-DIPHOSPHATE REDUCTASE SMALL CHAIN"/>
    <property type="match status" value="1"/>
</dbReference>
<protein>
    <recommendedName>
        <fullName evidence="4">Ribonucleoside-diphosphate reductase subunit beta</fullName>
        <ecNumber evidence="4">1.17.4.1</ecNumber>
    </recommendedName>
</protein>
<dbReference type="Proteomes" id="UP001387364">
    <property type="component" value="Chromosome"/>
</dbReference>
<keyword evidence="4" id="KW-0408">Iron</keyword>
<evidence type="ECO:0000256" key="1">
    <source>
        <dbReference type="ARBA" id="ARBA00009303"/>
    </source>
</evidence>
<dbReference type="NCBIfam" id="NF007184">
    <property type="entry name" value="PRK09614.1-3"/>
    <property type="match status" value="1"/>
</dbReference>
<evidence type="ECO:0000256" key="5">
    <source>
        <dbReference type="SAM" id="Phobius"/>
    </source>
</evidence>
<comment type="function">
    <text evidence="4">Provides the precursors necessary for DNA synthesis. Catalyzes the biosynthesis of deoxyribonucleotides from the corresponding ribonucleotides.</text>
</comment>
<dbReference type="EMBL" id="CP147404">
    <property type="protein sequence ID" value="WXB94567.1"/>
    <property type="molecule type" value="Genomic_DNA"/>
</dbReference>
<comment type="catalytic activity">
    <reaction evidence="3 4">
        <text>a 2'-deoxyribonucleoside 5'-diphosphate + [thioredoxin]-disulfide + H2O = a ribonucleoside 5'-diphosphate + [thioredoxin]-dithiol</text>
        <dbReference type="Rhea" id="RHEA:23252"/>
        <dbReference type="Rhea" id="RHEA-COMP:10698"/>
        <dbReference type="Rhea" id="RHEA-COMP:10700"/>
        <dbReference type="ChEBI" id="CHEBI:15377"/>
        <dbReference type="ChEBI" id="CHEBI:29950"/>
        <dbReference type="ChEBI" id="CHEBI:50058"/>
        <dbReference type="ChEBI" id="CHEBI:57930"/>
        <dbReference type="ChEBI" id="CHEBI:73316"/>
        <dbReference type="EC" id="1.17.4.1"/>
    </reaction>
</comment>
<dbReference type="Pfam" id="PF00268">
    <property type="entry name" value="Ribonuc_red_sm"/>
    <property type="match status" value="1"/>
</dbReference>
<comment type="similarity">
    <text evidence="1 4">Belongs to the ribonucleoside diphosphate reductase small chain family.</text>
</comment>
<keyword evidence="5" id="KW-0812">Transmembrane</keyword>
<dbReference type="InterPro" id="IPR033909">
    <property type="entry name" value="RNR_small"/>
</dbReference>
<keyword evidence="7" id="KW-1185">Reference proteome</keyword>
<sequence length="356" mass="42059">MRQLSFVRRSYNVKLEKRKLIDHEAPNRSTGIINGRSSNILNWDDVRFSWAYPKYKRMLANFWTPFEINMTKDRQQFDQLEPAEREAFLKIIGLLALLDSVQTDYAGRAADYLTDSSLQALMIMLAQQEVIHNHSYSYVLSSVADKNIQDQVFEYWRSELILQERNDFVTKGYEAFAEEPTIDHFLRSIIYDVILEGLFFYSGFAFFYNLARNQKMIATSTMINYINRDEQLHVDLFVKIYKEILVEYPEYDTVELKQYGQETFRKAAELEVEWGRHIIGHKIDGIQMNELESYIKFMANKRAEQLGFTAPFEGYRTNPMRWIVAYQEVDLGKTDFFEQKSRAYTKTSEVNGFDEL</sequence>
<name>A0ABZ2NBH3_9BACI</name>
<dbReference type="Gene3D" id="1.10.620.20">
    <property type="entry name" value="Ribonucleotide Reductase, subunit A"/>
    <property type="match status" value="1"/>
</dbReference>
<keyword evidence="5" id="KW-0472">Membrane</keyword>
<evidence type="ECO:0000256" key="4">
    <source>
        <dbReference type="PIRNR" id="PIRNR000355"/>
    </source>
</evidence>
<dbReference type="CDD" id="cd01049">
    <property type="entry name" value="RNRR2"/>
    <property type="match status" value="1"/>
</dbReference>
<reference evidence="6 7" key="1">
    <citation type="submission" date="2024-02" db="EMBL/GenBank/DDBJ databases">
        <title>Seven novel Bacillus-like species.</title>
        <authorList>
            <person name="Liu G."/>
        </authorList>
    </citation>
    <scope>NUCLEOTIDE SEQUENCE [LARGE SCALE GENOMIC DNA]</scope>
    <source>
        <strain evidence="6 7">FJAT-52991</strain>
    </source>
</reference>
<dbReference type="InterPro" id="IPR000358">
    <property type="entry name" value="RNR_small_fam"/>
</dbReference>
<dbReference type="PIRSF" id="PIRSF000355">
    <property type="entry name" value="NrdB"/>
    <property type="match status" value="1"/>
</dbReference>
<evidence type="ECO:0000313" key="6">
    <source>
        <dbReference type="EMBL" id="WXB94567.1"/>
    </source>
</evidence>
<proteinExistence type="inferred from homology"/>
<keyword evidence="4" id="KW-0215">Deoxyribonucleotide synthesis</keyword>
<dbReference type="EC" id="1.17.4.1" evidence="4"/>
<dbReference type="SUPFAM" id="SSF47240">
    <property type="entry name" value="Ferritin-like"/>
    <property type="match status" value="1"/>
</dbReference>
<keyword evidence="4" id="KW-0479">Metal-binding</keyword>
<feature type="transmembrane region" description="Helical" evidence="5">
    <location>
        <begin position="189"/>
        <end position="211"/>
    </location>
</feature>
<keyword evidence="4 6" id="KW-0560">Oxidoreductase</keyword>
<organism evidence="6 7">
    <name type="scientific">Bacillus kandeliae</name>
    <dbReference type="NCBI Taxonomy" id="3129297"/>
    <lineage>
        <taxon>Bacteria</taxon>
        <taxon>Bacillati</taxon>
        <taxon>Bacillota</taxon>
        <taxon>Bacilli</taxon>
        <taxon>Bacillales</taxon>
        <taxon>Bacillaceae</taxon>
        <taxon>Bacillus</taxon>
    </lineage>
</organism>
<dbReference type="InterPro" id="IPR012348">
    <property type="entry name" value="RNR-like"/>
</dbReference>